<dbReference type="Proteomes" id="UP000431901">
    <property type="component" value="Unassembled WGS sequence"/>
</dbReference>
<evidence type="ECO:0000313" key="2">
    <source>
        <dbReference type="Proteomes" id="UP000431901"/>
    </source>
</evidence>
<reference evidence="1 2" key="1">
    <citation type="submission" date="2019-12" db="EMBL/GenBank/DDBJ databases">
        <title>Nocardia macrotermitis sp. nov. and Nocardia aurantia sp. nov., isolated from the gut of the fungus growing-termite Macrotermes natalensis.</title>
        <authorList>
            <person name="Christine B."/>
            <person name="Rene B."/>
        </authorList>
    </citation>
    <scope>NUCLEOTIDE SEQUENCE [LARGE SCALE GENOMIC DNA]</scope>
    <source>
        <strain evidence="1 2">DSM 102126</strain>
    </source>
</reference>
<accession>A0A6I4W6I0</accession>
<dbReference type="AlphaFoldDB" id="A0A6I4W6I0"/>
<name>A0A6I4W6I0_9ACTN</name>
<dbReference type="EMBL" id="WUTW01000002">
    <property type="protein sequence ID" value="MXQ64893.1"/>
    <property type="molecule type" value="Genomic_DNA"/>
</dbReference>
<comment type="caution">
    <text evidence="1">The sequence shown here is derived from an EMBL/GenBank/DDBJ whole genome shotgun (WGS) entry which is preliminary data.</text>
</comment>
<dbReference type="RefSeq" id="WP_161103055.1">
    <property type="nucleotide sequence ID" value="NZ_JBHLYI010000001.1"/>
</dbReference>
<protein>
    <submittedName>
        <fullName evidence="1">Uncharacterized protein</fullName>
    </submittedName>
</protein>
<organism evidence="1 2">
    <name type="scientific">Actinomadura rayongensis</name>
    <dbReference type="NCBI Taxonomy" id="1429076"/>
    <lineage>
        <taxon>Bacteria</taxon>
        <taxon>Bacillati</taxon>
        <taxon>Actinomycetota</taxon>
        <taxon>Actinomycetes</taxon>
        <taxon>Streptosporangiales</taxon>
        <taxon>Thermomonosporaceae</taxon>
        <taxon>Actinomadura</taxon>
    </lineage>
</organism>
<proteinExistence type="predicted"/>
<gene>
    <name evidence="1" type="ORF">GQ466_12680</name>
</gene>
<keyword evidence="2" id="KW-1185">Reference proteome</keyword>
<sequence length="143" mass="15628">MARVNSVRVEFRTDMTVQRCDQVFVDAVRASYGPARKLLRAGSALVNRDEGGLEFFTPSEEPVPVGETAPSLRIGAFVPGHSKWHGATRMAVHLYVIEKGDYRIAHLVGPYALGGRGSTTRLIRSIAEKFGVSIDGNDNSGRR</sequence>
<evidence type="ECO:0000313" key="1">
    <source>
        <dbReference type="EMBL" id="MXQ64893.1"/>
    </source>
</evidence>